<feature type="region of interest" description="Disordered" evidence="1">
    <location>
        <begin position="166"/>
        <end position="234"/>
    </location>
</feature>
<reference evidence="2" key="1">
    <citation type="submission" date="2021-01" db="EMBL/GenBank/DDBJ databases">
        <authorList>
            <person name="Corre E."/>
            <person name="Pelletier E."/>
            <person name="Niang G."/>
            <person name="Scheremetjew M."/>
            <person name="Finn R."/>
            <person name="Kale V."/>
            <person name="Holt S."/>
            <person name="Cochrane G."/>
            <person name="Meng A."/>
            <person name="Brown T."/>
            <person name="Cohen L."/>
        </authorList>
    </citation>
    <scope>NUCLEOTIDE SEQUENCE</scope>
    <source>
        <strain evidence="2">CCMP3328</strain>
    </source>
</reference>
<sequence>MICAIALLLPSCFACMDIIEERAYERRGYKTTVKRSGRQPRFTYDENTPGGEDPYHQSNLYDRSGLDDEEQDPDSRFNQGASNIRESTRKSFSYIRGLLDGSGKRSPEQEETNDFIDENILPSSMNYNNDDAADNVGSRRDVQRTHSAASSADDFLFFASDAAGEEGEDVDGRSVASTRSGRARRKQLRKMSSRQPKRSSLRSVGSAASTSSYRKPASILSRAYETDEESTCHA</sequence>
<evidence type="ECO:0000313" key="2">
    <source>
        <dbReference type="EMBL" id="CAD8334090.1"/>
    </source>
</evidence>
<feature type="region of interest" description="Disordered" evidence="1">
    <location>
        <begin position="29"/>
        <end position="83"/>
    </location>
</feature>
<proteinExistence type="predicted"/>
<feature type="region of interest" description="Disordered" evidence="1">
    <location>
        <begin position="120"/>
        <end position="147"/>
    </location>
</feature>
<name>A0A7R9WTK4_9STRA</name>
<gene>
    <name evidence="2" type="ORF">CAUS1442_LOCUS6195</name>
</gene>
<feature type="compositionally biased region" description="Polar residues" evidence="1">
    <location>
        <begin position="201"/>
        <end position="213"/>
    </location>
</feature>
<feature type="compositionally biased region" description="Basic residues" evidence="1">
    <location>
        <begin position="181"/>
        <end position="200"/>
    </location>
</feature>
<organism evidence="2">
    <name type="scientific">Craspedostauros australis</name>
    <dbReference type="NCBI Taxonomy" id="1486917"/>
    <lineage>
        <taxon>Eukaryota</taxon>
        <taxon>Sar</taxon>
        <taxon>Stramenopiles</taxon>
        <taxon>Ochrophyta</taxon>
        <taxon>Bacillariophyta</taxon>
        <taxon>Bacillariophyceae</taxon>
        <taxon>Bacillariophycidae</taxon>
        <taxon>Naviculales</taxon>
        <taxon>Naviculaceae</taxon>
        <taxon>Craspedostauros</taxon>
    </lineage>
</organism>
<dbReference type="EMBL" id="HBEF01009840">
    <property type="protein sequence ID" value="CAD8334090.1"/>
    <property type="molecule type" value="Transcribed_RNA"/>
</dbReference>
<accession>A0A7R9WTK4</accession>
<evidence type="ECO:0000256" key="1">
    <source>
        <dbReference type="SAM" id="MobiDB-lite"/>
    </source>
</evidence>
<dbReference type="AlphaFoldDB" id="A0A7R9WTK4"/>
<protein>
    <submittedName>
        <fullName evidence="2">Uncharacterized protein</fullName>
    </submittedName>
</protein>